<evidence type="ECO:0000313" key="1">
    <source>
        <dbReference type="EMBL" id="UBZ25615.1"/>
    </source>
</evidence>
<protein>
    <submittedName>
        <fullName evidence="1">Uncharacterized protein</fullName>
    </submittedName>
</protein>
<accession>A0AAE8Y544</accession>
<dbReference type="Proteomes" id="UP000830962">
    <property type="component" value="Segment"/>
</dbReference>
<proteinExistence type="predicted"/>
<sequence length="67" mass="7439">MTDIDIETKVKLLSFAILIRANIEQAKKDNMDHNVMDGELGLISLNGKIIMQKKDGDGNMFDMALGD</sequence>
<dbReference type="EMBL" id="MZ311578">
    <property type="protein sequence ID" value="UBZ25615.1"/>
    <property type="molecule type" value="Genomic_DNA"/>
</dbReference>
<organism evidence="1 2">
    <name type="scientific">Carcinus maenas nudivirus</name>
    <dbReference type="NCBI Taxonomy" id="2880837"/>
    <lineage>
        <taxon>Viruses</taxon>
        <taxon>Viruses incertae sedis</taxon>
        <taxon>Naldaviricetes</taxon>
        <taxon>Lefavirales</taxon>
        <taxon>Nudiviridae</taxon>
        <taxon>Gammanudivirus</taxon>
        <taxon>Gammanudivirus cameanadis</taxon>
    </lineage>
</organism>
<keyword evidence="2" id="KW-1185">Reference proteome</keyword>
<reference evidence="1" key="1">
    <citation type="journal article" date="2021" name="Viruses">
        <title>Identification and Full Characterisation of Two Novel Crustacean Infecting Members of the Family Nudiviridae Provides Support for Two Subfamilies.</title>
        <authorList>
            <person name="Bateman K.S."/>
            <person name="Kerr R."/>
            <person name="Stentiford G.D."/>
            <person name="Bean T.P."/>
            <person name="Hooper C."/>
            <person name="Van Eynde B."/>
            <person name="Delbare D."/>
            <person name="Bojko J."/>
            <person name="Christiaens O."/>
            <person name="Taning C.N.T."/>
            <person name="Smagghe G."/>
            <person name="van Oers M.M."/>
            <person name="van Aerle R."/>
        </authorList>
    </citation>
    <scope>NUCLEOTIDE SEQUENCE</scope>
    <source>
        <strain evidence="1">AN2</strain>
    </source>
</reference>
<gene>
    <name evidence="1" type="ORF">CmNV_025</name>
</gene>
<name>A0AAE8Y544_9VIRU</name>
<evidence type="ECO:0000313" key="2">
    <source>
        <dbReference type="Proteomes" id="UP000830962"/>
    </source>
</evidence>